<proteinExistence type="predicted"/>
<comment type="caution">
    <text evidence="1">The sequence shown here is derived from an EMBL/GenBank/DDBJ whole genome shotgun (WGS) entry which is preliminary data.</text>
</comment>
<dbReference type="NCBIfam" id="NF045598">
    <property type="entry name" value="asr1405_asl0597"/>
    <property type="match status" value="1"/>
</dbReference>
<reference evidence="1" key="1">
    <citation type="journal article" date="2020" name="mSystems">
        <title>Genome- and Community-Level Interaction Insights into Carbon Utilization and Element Cycling Functions of Hydrothermarchaeota in Hydrothermal Sediment.</title>
        <authorList>
            <person name="Zhou Z."/>
            <person name="Liu Y."/>
            <person name="Xu W."/>
            <person name="Pan J."/>
            <person name="Luo Z.H."/>
            <person name="Li M."/>
        </authorList>
    </citation>
    <scope>NUCLEOTIDE SEQUENCE [LARGE SCALE GENOMIC DNA]</scope>
    <source>
        <strain evidence="1">SpSt-402</strain>
    </source>
</reference>
<dbReference type="EMBL" id="DSRD01000047">
    <property type="protein sequence ID" value="HGW92800.1"/>
    <property type="molecule type" value="Genomic_DNA"/>
</dbReference>
<sequence length="89" mass="10066">MMLQSGSTTLTVQVSTISRCDRWQASQRLQELSIPCTCSTDGQLHVEINHPIDVLQLKSVIEQLTATRPDLIHWLERCWQIPGTSSPNH</sequence>
<organism evidence="1">
    <name type="scientific">Oscillatoriales cyanobacterium SpSt-402</name>
    <dbReference type="NCBI Taxonomy" id="2282168"/>
    <lineage>
        <taxon>Bacteria</taxon>
        <taxon>Bacillati</taxon>
        <taxon>Cyanobacteriota</taxon>
        <taxon>Cyanophyceae</taxon>
        <taxon>Oscillatoriophycideae</taxon>
        <taxon>Oscillatoriales</taxon>
    </lineage>
</organism>
<gene>
    <name evidence="1" type="ORF">ENR47_00745</name>
</gene>
<dbReference type="AlphaFoldDB" id="A0A832H533"/>
<evidence type="ECO:0000313" key="1">
    <source>
        <dbReference type="EMBL" id="HGW92800.1"/>
    </source>
</evidence>
<name>A0A832H533_9CYAN</name>
<dbReference type="InterPro" id="IPR054637">
    <property type="entry name" value="Asr1405_Asl0597-like"/>
</dbReference>
<protein>
    <submittedName>
        <fullName evidence="1">Uncharacterized protein</fullName>
    </submittedName>
</protein>
<accession>A0A832H533</accession>